<evidence type="ECO:0000313" key="17">
    <source>
        <dbReference type="Proteomes" id="UP001373496"/>
    </source>
</evidence>
<dbReference type="Gene3D" id="3.90.79.10">
    <property type="entry name" value="Nucleoside Triphosphate Pyrophosphohydrolase"/>
    <property type="match status" value="1"/>
</dbReference>
<dbReference type="CDD" id="cd04685">
    <property type="entry name" value="NUDIX_Hydrolase"/>
    <property type="match status" value="1"/>
</dbReference>
<keyword evidence="8" id="KW-0547">Nucleotide-binding</keyword>
<dbReference type="InterPro" id="IPR000086">
    <property type="entry name" value="NUDIX_hydrolase_dom"/>
</dbReference>
<dbReference type="Gene3D" id="3.40.50.300">
    <property type="entry name" value="P-loop containing nucleotide triphosphate hydrolases"/>
    <property type="match status" value="1"/>
</dbReference>
<evidence type="ECO:0000256" key="5">
    <source>
        <dbReference type="ARBA" id="ARBA00022490"/>
    </source>
</evidence>
<comment type="similarity">
    <text evidence="2 14">Belongs to the Nudix hydrolase family.</text>
</comment>
<evidence type="ECO:0000256" key="10">
    <source>
        <dbReference type="ARBA" id="ARBA00022840"/>
    </source>
</evidence>
<protein>
    <recommendedName>
        <fullName evidence="4">tRNA threonylcarbamoyladenosine biosynthesis protein TsaE</fullName>
    </recommendedName>
    <alternativeName>
        <fullName evidence="13">t(6)A37 threonylcarbamoyladenosine biosynthesis protein TsaE</fullName>
    </alternativeName>
</protein>
<dbReference type="PROSITE" id="PS00893">
    <property type="entry name" value="NUDIX_BOX"/>
    <property type="match status" value="1"/>
</dbReference>
<proteinExistence type="inferred from homology"/>
<evidence type="ECO:0000256" key="6">
    <source>
        <dbReference type="ARBA" id="ARBA00022694"/>
    </source>
</evidence>
<comment type="subcellular location">
    <subcellularLocation>
        <location evidence="1">Cytoplasm</location>
    </subcellularLocation>
</comment>
<evidence type="ECO:0000256" key="2">
    <source>
        <dbReference type="ARBA" id="ARBA00005582"/>
    </source>
</evidence>
<keyword evidence="11" id="KW-0460">Magnesium</keyword>
<keyword evidence="5" id="KW-0963">Cytoplasm</keyword>
<sequence>MTPVTRRLATVEETRAFGVELAGLLRAGDLVVLAGPLGAGKTALTQGIGAGLEVPGPVTSPTFVLARVHRGGRLPLVHVDAYRLGSLADVDDLDLDATVEESVTVVEWGHGMVEQLADEHLVVELDRGRDGAQDGADVRTATLVPHGPSWTSRLADLRPVRQRATVRVLLLDDADRVLLFHDSDAGLDPVVTWWMTPGGGIDPGEDDVTAAVRELAEETGLQVDRAAVLGPLARRRARHGFSDVVVDQHDTFYVVRVPAFAVSTAGHTEDEQRTLVGHRWWTREELATTGETVYPGGLLELLDLAEDPASWPRELPDVDESTLP</sequence>
<evidence type="ECO:0000256" key="8">
    <source>
        <dbReference type="ARBA" id="ARBA00022741"/>
    </source>
</evidence>
<dbReference type="PANTHER" id="PTHR33540:SF2">
    <property type="entry name" value="TRNA THREONYLCARBAMOYLADENOSINE BIOSYNTHESIS PROTEIN TSAE"/>
    <property type="match status" value="1"/>
</dbReference>
<dbReference type="InterPro" id="IPR020476">
    <property type="entry name" value="Nudix_hydrolase"/>
</dbReference>
<comment type="similarity">
    <text evidence="3">Belongs to the TsaE family.</text>
</comment>
<dbReference type="InterPro" id="IPR015797">
    <property type="entry name" value="NUDIX_hydrolase-like_dom_sf"/>
</dbReference>
<evidence type="ECO:0000256" key="3">
    <source>
        <dbReference type="ARBA" id="ARBA00007599"/>
    </source>
</evidence>
<keyword evidence="10" id="KW-0067">ATP-binding</keyword>
<organism evidence="16 17">
    <name type="scientific">Klenkia terrae</name>
    <dbReference type="NCBI Taxonomy" id="1052259"/>
    <lineage>
        <taxon>Bacteria</taxon>
        <taxon>Bacillati</taxon>
        <taxon>Actinomycetota</taxon>
        <taxon>Actinomycetes</taxon>
        <taxon>Geodermatophilales</taxon>
        <taxon>Geodermatophilaceae</taxon>
        <taxon>Klenkia</taxon>
    </lineage>
</organism>
<keyword evidence="6" id="KW-0819">tRNA processing</keyword>
<dbReference type="SUPFAM" id="SSF55811">
    <property type="entry name" value="Nudix"/>
    <property type="match status" value="1"/>
</dbReference>
<keyword evidence="7" id="KW-0479">Metal-binding</keyword>
<evidence type="ECO:0000256" key="11">
    <source>
        <dbReference type="ARBA" id="ARBA00022842"/>
    </source>
</evidence>
<accession>A0ABU8E9C9</accession>
<evidence type="ECO:0000259" key="15">
    <source>
        <dbReference type="PROSITE" id="PS51462"/>
    </source>
</evidence>
<evidence type="ECO:0000256" key="7">
    <source>
        <dbReference type="ARBA" id="ARBA00022723"/>
    </source>
</evidence>
<dbReference type="Proteomes" id="UP001373496">
    <property type="component" value="Unassembled WGS sequence"/>
</dbReference>
<evidence type="ECO:0000256" key="1">
    <source>
        <dbReference type="ARBA" id="ARBA00004496"/>
    </source>
</evidence>
<gene>
    <name evidence="16" type="primary">tsaE</name>
    <name evidence="16" type="ORF">UXQ13_13345</name>
</gene>
<comment type="caution">
    <text evidence="16">The sequence shown here is derived from an EMBL/GenBank/DDBJ whole genome shotgun (WGS) entry which is preliminary data.</text>
</comment>
<evidence type="ECO:0000256" key="13">
    <source>
        <dbReference type="ARBA" id="ARBA00032441"/>
    </source>
</evidence>
<reference evidence="16 17" key="1">
    <citation type="submission" date="2024-03" db="EMBL/GenBank/DDBJ databases">
        <title>Draft genome sequence of Klenkia terrae.</title>
        <authorList>
            <person name="Duangmal K."/>
            <person name="Chantavorakit T."/>
        </authorList>
    </citation>
    <scope>NUCLEOTIDE SEQUENCE [LARGE SCALE GENOMIC DNA]</scope>
    <source>
        <strain evidence="16 17">JCM 17786</strain>
    </source>
</reference>
<keyword evidence="9 14" id="KW-0378">Hydrolase</keyword>
<dbReference type="EMBL" id="JBAPLV010000013">
    <property type="protein sequence ID" value="MEI4279449.1"/>
    <property type="molecule type" value="Genomic_DNA"/>
</dbReference>
<name>A0ABU8E9C9_9ACTN</name>
<dbReference type="PANTHER" id="PTHR33540">
    <property type="entry name" value="TRNA THREONYLCARBAMOYLADENOSINE BIOSYNTHESIS PROTEIN TSAE"/>
    <property type="match status" value="1"/>
</dbReference>
<dbReference type="PRINTS" id="PR00502">
    <property type="entry name" value="NUDIXFAMILY"/>
</dbReference>
<evidence type="ECO:0000256" key="4">
    <source>
        <dbReference type="ARBA" id="ARBA00019010"/>
    </source>
</evidence>
<feature type="domain" description="Nudix hydrolase" evidence="15">
    <location>
        <begin position="161"/>
        <end position="305"/>
    </location>
</feature>
<dbReference type="InterPro" id="IPR003442">
    <property type="entry name" value="T6A_TsaE"/>
</dbReference>
<comment type="function">
    <text evidence="12">Required for the formation of a threonylcarbamoyl group on adenosine at position 37 (t(6)A37) in tRNAs that read codons beginning with adenine. Is involved in the transfer of the threonylcarbamoyl moiety of threonylcarbamoyl-AMP (TC-AMP) to the N6 group of A37, together with TsaD and TsaB. TsaE seems to play an indirect role in the t(6)A biosynthesis pathway, possibly in regulating the core enzymatic function of TsaD.</text>
</comment>
<dbReference type="SUPFAM" id="SSF52540">
    <property type="entry name" value="P-loop containing nucleoside triphosphate hydrolases"/>
    <property type="match status" value="1"/>
</dbReference>
<keyword evidence="17" id="KW-1185">Reference proteome</keyword>
<evidence type="ECO:0000256" key="12">
    <source>
        <dbReference type="ARBA" id="ARBA00024908"/>
    </source>
</evidence>
<dbReference type="NCBIfam" id="TIGR00150">
    <property type="entry name" value="T6A_YjeE"/>
    <property type="match status" value="1"/>
</dbReference>
<evidence type="ECO:0000313" key="16">
    <source>
        <dbReference type="EMBL" id="MEI4279449.1"/>
    </source>
</evidence>
<evidence type="ECO:0000256" key="9">
    <source>
        <dbReference type="ARBA" id="ARBA00022801"/>
    </source>
</evidence>
<dbReference type="Pfam" id="PF02367">
    <property type="entry name" value="TsaE"/>
    <property type="match status" value="1"/>
</dbReference>
<evidence type="ECO:0000256" key="14">
    <source>
        <dbReference type="RuleBase" id="RU003476"/>
    </source>
</evidence>
<dbReference type="Pfam" id="PF00293">
    <property type="entry name" value="NUDIX"/>
    <property type="match status" value="1"/>
</dbReference>
<dbReference type="InterPro" id="IPR020084">
    <property type="entry name" value="NUDIX_hydrolase_CS"/>
</dbReference>
<dbReference type="RefSeq" id="WP_225232895.1">
    <property type="nucleotide sequence ID" value="NZ_JBAPLV010000013.1"/>
</dbReference>
<dbReference type="PROSITE" id="PS51462">
    <property type="entry name" value="NUDIX"/>
    <property type="match status" value="1"/>
</dbReference>
<dbReference type="InterPro" id="IPR027417">
    <property type="entry name" value="P-loop_NTPase"/>
</dbReference>